<feature type="domain" description="Carbohydrate binding module xylan-binding" evidence="2">
    <location>
        <begin position="427"/>
        <end position="517"/>
    </location>
</feature>
<dbReference type="Proteomes" id="UP001606210">
    <property type="component" value="Unassembled WGS sequence"/>
</dbReference>
<evidence type="ECO:0000313" key="4">
    <source>
        <dbReference type="Proteomes" id="UP001606210"/>
    </source>
</evidence>
<dbReference type="RefSeq" id="WP_394481780.1">
    <property type="nucleotide sequence ID" value="NZ_JBIGHV010000007.1"/>
</dbReference>
<dbReference type="Pfam" id="PF08811">
    <property type="entry name" value="DUF1800"/>
    <property type="match status" value="1"/>
</dbReference>
<dbReference type="PANTHER" id="PTHR43737:SF1">
    <property type="entry name" value="DUF1501 DOMAIN-CONTAINING PROTEIN"/>
    <property type="match status" value="1"/>
</dbReference>
<protein>
    <submittedName>
        <fullName evidence="3">DUF1800 family protein</fullName>
    </submittedName>
</protein>
<proteinExistence type="predicted"/>
<feature type="domain" description="Carbohydrate binding module xylan-binding" evidence="2">
    <location>
        <begin position="663"/>
        <end position="747"/>
    </location>
</feature>
<accession>A0ABW7F6E2</accession>
<comment type="caution">
    <text evidence="3">The sequence shown here is derived from an EMBL/GenBank/DDBJ whole genome shotgun (WGS) entry which is preliminary data.</text>
</comment>
<dbReference type="Pfam" id="PF16841">
    <property type="entry name" value="CBM60"/>
    <property type="match status" value="4"/>
</dbReference>
<organism evidence="3 4">
    <name type="scientific">Pelomonas parva</name>
    <dbReference type="NCBI Taxonomy" id="3299032"/>
    <lineage>
        <taxon>Bacteria</taxon>
        <taxon>Pseudomonadati</taxon>
        <taxon>Pseudomonadota</taxon>
        <taxon>Betaproteobacteria</taxon>
        <taxon>Burkholderiales</taxon>
        <taxon>Sphaerotilaceae</taxon>
        <taxon>Roseateles</taxon>
    </lineage>
</organism>
<feature type="signal peptide" evidence="1">
    <location>
        <begin position="1"/>
        <end position="20"/>
    </location>
</feature>
<feature type="domain" description="Carbohydrate binding module xylan-binding" evidence="2">
    <location>
        <begin position="72"/>
        <end position="147"/>
    </location>
</feature>
<dbReference type="PROSITE" id="PS51257">
    <property type="entry name" value="PROKAR_LIPOPROTEIN"/>
    <property type="match status" value="1"/>
</dbReference>
<evidence type="ECO:0000313" key="3">
    <source>
        <dbReference type="EMBL" id="MFG6432149.1"/>
    </source>
</evidence>
<dbReference type="InterPro" id="IPR031768">
    <property type="entry name" value="CBM60_xylan-bd"/>
</dbReference>
<dbReference type="EMBL" id="JBIGHV010000007">
    <property type="protein sequence ID" value="MFG6432149.1"/>
    <property type="molecule type" value="Genomic_DNA"/>
</dbReference>
<feature type="domain" description="Carbohydrate binding module xylan-binding" evidence="2">
    <location>
        <begin position="203"/>
        <end position="291"/>
    </location>
</feature>
<gene>
    <name evidence="3" type="ORF">ACG00Y_19665</name>
</gene>
<dbReference type="PANTHER" id="PTHR43737">
    <property type="entry name" value="BLL7424 PROTEIN"/>
    <property type="match status" value="1"/>
</dbReference>
<keyword evidence="4" id="KW-1185">Reference proteome</keyword>
<dbReference type="Gene3D" id="2.60.60.40">
    <property type="match status" value="5"/>
</dbReference>
<feature type="chain" id="PRO_5045616558" evidence="1">
    <location>
        <begin position="21"/>
        <end position="1329"/>
    </location>
</feature>
<evidence type="ECO:0000259" key="2">
    <source>
        <dbReference type="Pfam" id="PF16841"/>
    </source>
</evidence>
<keyword evidence="1" id="KW-0732">Signal</keyword>
<sequence length="1329" mass="138920">MPSQLFRLARRAQLLLTATAALLTACGGGGGGSDASAGPAPVAVAAVEQPARKVLQSAASAGEGSALTLTDTLNVRAYAKLAGGIGALTSVVVDGIQVAQFEVRSTVPQDYAVTVPALKPGTKVDVVYSNDSVALAGGDRSLYVVQLNHKTTAVVPKPDNSSIDKGLDAAAFDGVNVVAGDSGLYWNAALRVVWPEPNLTSSLTVRASAQAAGGSGATMVVRVNGTVLGTSTVSATAPTDFTYPAPAFSAGSTVDVAFLNAGTADGVARALNVHYLRSGTTVLRPTDTGVKFDAGSDLAAYDWVNMSSGVVALTANGALRGTWPAANMTDTLTVRASGTLADNVGPIVQIFADGILLGSSEIRAVYPVNISLPALPLKVGQIIEVRHTNPAAGRSLNVAYAMSGKTVLLANAGSLNNAWPAANLTDTLNIRARADVAGGTGAIMQVLVDNLLVGTAEVNSTVNADYQFAVPPMSAGRKVDLVYTNDGQVNGVDRNLYIAYLTTANTALLPTAAGNTFDRGVDGTAFDGIDVVAGSDSLTTNGALHINWPAANITSTVTVRASATPAGNTGALMTLWVNGVAVSATHVNSTTPTDFVMPSPTLAPGAQVAVTFGNPGTVDGVTRALQVQYLIAGSTFLTPTSSGATYSAGNLAAPWPAANLTDTLTVRAHASLAGNVGALMQLRVNGVIVGVREVRSSTPTDHVFSVPKIQPGDKVDVQFINDAVVDGQDRNLFVQSIRGSGWTQAAFATHVSYDMGSGEAAIDGLNVSATGGAMYANGATRFAVNTITPVISTPAQQNAVRLLQQASFGVTPNDIDRVVQLGRSGWVDEQLQKPFSPDMVPYVESKFALGDSYRPGGANYSINWVSQKFWATAATDAHQLRRRVGFALHQILTVSQADSGLYGHVRGYARYVDTLNRLAFGNYRELLEEIALSPMMGIYLSHMRNRPEDVGGSRMPDENFAREVMQLFSIGLHELNVDGSPVLDGYGQPVETYSNADVVALAKVFTGWSWSFPDGQLTETTFRGGTPDLKTAANDLRIDLQRMKAYPGQHSTGEKRLFASKPWAATLPAGQGAQADLTAALDALFKHPNVGPFIGRQLIQRLVTSHPSPAYVARVAATFNNNGKGVRGDLAAVVRAILMDPEAVTTPAGSIGKLREPVLAVSHWLRALEARSASGEYMINHDLIGLSQQQWHAPSVFGYFRPGYVPPNSSFANAGITVPELQLTSETTTARWVNLAMSMAGNGVGQYGSAADVSANLQPLIDLAQAGNLDGMVERLNLLLYAGRMSAALKADIVDAVTSVSGTDLPSYTNRARVALFLALAAPDYLIQR</sequence>
<name>A0ABW7F6E2_9BURK</name>
<evidence type="ECO:0000256" key="1">
    <source>
        <dbReference type="SAM" id="SignalP"/>
    </source>
</evidence>
<dbReference type="InterPro" id="IPR014917">
    <property type="entry name" value="DUF1800"/>
</dbReference>
<reference evidence="3 4" key="1">
    <citation type="submission" date="2024-08" db="EMBL/GenBank/DDBJ databases">
        <authorList>
            <person name="Lu H."/>
        </authorList>
    </citation>
    <scope>NUCLEOTIDE SEQUENCE [LARGE SCALE GENOMIC DNA]</scope>
    <source>
        <strain evidence="3 4">LYH14W</strain>
    </source>
</reference>